<feature type="region of interest" description="Disordered" evidence="1">
    <location>
        <begin position="402"/>
        <end position="646"/>
    </location>
</feature>
<dbReference type="CDD" id="cd11524">
    <property type="entry name" value="SYLF"/>
    <property type="match status" value="1"/>
</dbReference>
<accession>A0A8H6CL64</accession>
<evidence type="ECO:0000259" key="2">
    <source>
        <dbReference type="Pfam" id="PF04366"/>
    </source>
</evidence>
<feature type="compositionally biased region" description="Basic and acidic residues" evidence="1">
    <location>
        <begin position="598"/>
        <end position="612"/>
    </location>
</feature>
<keyword evidence="4" id="KW-1185">Reference proteome</keyword>
<dbReference type="GO" id="GO:0035091">
    <property type="term" value="F:phosphatidylinositol binding"/>
    <property type="evidence" value="ECO:0007669"/>
    <property type="project" value="TreeGrafter"/>
</dbReference>
<feature type="compositionally biased region" description="Basic and acidic residues" evidence="1">
    <location>
        <begin position="435"/>
        <end position="444"/>
    </location>
</feature>
<feature type="compositionally biased region" description="Polar residues" evidence="1">
    <location>
        <begin position="424"/>
        <end position="434"/>
    </location>
</feature>
<evidence type="ECO:0000313" key="3">
    <source>
        <dbReference type="EMBL" id="KAF6225488.1"/>
    </source>
</evidence>
<dbReference type="RefSeq" id="XP_037154197.1">
    <property type="nucleotide sequence ID" value="XM_037300349.1"/>
</dbReference>
<comment type="caution">
    <text evidence="3">The sequence shown here is derived from an EMBL/GenBank/DDBJ whole genome shotgun (WGS) entry which is preliminary data.</text>
</comment>
<feature type="domain" description="Ysc84 actin-binding" evidence="2">
    <location>
        <begin position="218"/>
        <end position="343"/>
    </location>
</feature>
<feature type="compositionally biased region" description="Basic and acidic residues" evidence="1">
    <location>
        <begin position="494"/>
        <end position="508"/>
    </location>
</feature>
<evidence type="ECO:0000256" key="1">
    <source>
        <dbReference type="SAM" id="MobiDB-lite"/>
    </source>
</evidence>
<dbReference type="Proteomes" id="UP000593566">
    <property type="component" value="Unassembled WGS sequence"/>
</dbReference>
<dbReference type="InterPro" id="IPR051702">
    <property type="entry name" value="SH3_domain_YSC84-like"/>
</dbReference>
<dbReference type="PANTHER" id="PTHR15629:SF8">
    <property type="entry name" value="DUF500 DOMAIN PROTEIN (AFU_ORTHOLOGUE AFUA_5G07310)"/>
    <property type="match status" value="1"/>
</dbReference>
<reference evidence="3 4" key="1">
    <citation type="journal article" date="2020" name="Genomics">
        <title>Complete, high-quality genomes from long-read metagenomic sequencing of two wolf lichen thalli reveals enigmatic genome architecture.</title>
        <authorList>
            <person name="McKenzie S.K."/>
            <person name="Walston R.F."/>
            <person name="Allen J.L."/>
        </authorList>
    </citation>
    <scope>NUCLEOTIDE SEQUENCE [LARGE SCALE GENOMIC DNA]</scope>
    <source>
        <strain evidence="3">WasteWater1</strain>
    </source>
</reference>
<evidence type="ECO:0000313" key="4">
    <source>
        <dbReference type="Proteomes" id="UP000593566"/>
    </source>
</evidence>
<feature type="region of interest" description="Disordered" evidence="1">
    <location>
        <begin position="658"/>
        <end position="683"/>
    </location>
</feature>
<feature type="compositionally biased region" description="Polar residues" evidence="1">
    <location>
        <begin position="477"/>
        <end position="486"/>
    </location>
</feature>
<name>A0A8H6CL64_9LECA</name>
<dbReference type="PANTHER" id="PTHR15629">
    <property type="entry name" value="SH3YL1 PROTEIN"/>
    <property type="match status" value="1"/>
</dbReference>
<protein>
    <recommendedName>
        <fullName evidence="2">Ysc84 actin-binding domain-containing protein</fullName>
    </recommendedName>
</protein>
<sequence length="683" mass="73813">MGEWFGVCRKEHGTSSRSRRKIGVCSTNSPRYRIQQYTLSKHCAVEAKQSLSSSILRALRLPCEGVTNMPIQFPALPSWSTTKTTSKQGFDKVYNLVDKLGAPVNKLSNKLGSEAFWPTTLDKESDKAARILRSFCKDGFYVEDENHLSNGVIDADKPSGKQRVIKKIPTEVIKRAKGLAIFTTMRTGLWVSGAGGSGILVGRKEDGSWSPPSGILLHTAGLGFMVGVDIYDCVVVINTEKALEAFTKVRATLGGEISVVAGPVGIGGILETELHKRQAPVFNYMKSRGFYAGVQIDGTLIIERGDENERFYGQKLSVAEILAGKVRHDPYETRTLMATIKAAQGDNVDEGLIAPAEPTPGDFEVADDPGTGFGLPPSEDDPDPYGVHALEEQGMEIKEITEAGTKGRPSSDAFEYKPSPHSPIFSNFNRQNSVAKRDSRRDSGRLSIASIDRGTQTAEPLQMPTFADSAKGPGSHSPVTKTSQNLADDVDDGEPVHDLDSHEEEAREMPVIQKAKVVTIPKRIPPALPPRSPYRNSGSKSASLDLPTSPLAQDHEESGLGINLGGPPHDQINGESEGSHPEVQGGLEDQLTEVHLAPNHDFERLSPKKDGFDEVSMSGSDYSRAPAETPIRMEDQEANSGPAVSIGKENEGLAKAVAHEDEEFHSIPSTPLEASYPGAWKSG</sequence>
<proteinExistence type="predicted"/>
<dbReference type="InterPro" id="IPR007461">
    <property type="entry name" value="Ysc84_actin-binding"/>
</dbReference>
<organism evidence="3 4">
    <name type="scientific">Letharia lupina</name>
    <dbReference type="NCBI Taxonomy" id="560253"/>
    <lineage>
        <taxon>Eukaryota</taxon>
        <taxon>Fungi</taxon>
        <taxon>Dikarya</taxon>
        <taxon>Ascomycota</taxon>
        <taxon>Pezizomycotina</taxon>
        <taxon>Lecanoromycetes</taxon>
        <taxon>OSLEUM clade</taxon>
        <taxon>Lecanoromycetidae</taxon>
        <taxon>Lecanorales</taxon>
        <taxon>Lecanorineae</taxon>
        <taxon>Parmeliaceae</taxon>
        <taxon>Letharia</taxon>
    </lineage>
</organism>
<dbReference type="Pfam" id="PF04366">
    <property type="entry name" value="Ysc84"/>
    <property type="match status" value="1"/>
</dbReference>
<dbReference type="AlphaFoldDB" id="A0A8H6CL64"/>
<gene>
    <name evidence="3" type="ORF">HO133_009488</name>
</gene>
<dbReference type="GeneID" id="59337883"/>
<dbReference type="EMBL" id="JACCJB010000007">
    <property type="protein sequence ID" value="KAF6225488.1"/>
    <property type="molecule type" value="Genomic_DNA"/>
</dbReference>
<feature type="compositionally biased region" description="Pro residues" evidence="1">
    <location>
        <begin position="523"/>
        <end position="532"/>
    </location>
</feature>